<evidence type="ECO:0000313" key="2">
    <source>
        <dbReference type="EMBL" id="RAJ77341.1"/>
    </source>
</evidence>
<name>A0A327VQ33_9BACT</name>
<keyword evidence="1" id="KW-0472">Membrane</keyword>
<gene>
    <name evidence="2" type="ORF">CLV59_107108</name>
</gene>
<evidence type="ECO:0000313" key="3">
    <source>
        <dbReference type="Proteomes" id="UP000249819"/>
    </source>
</evidence>
<sequence>MDDRNLSYTSRCGRIATDNVENVAANQPVTGYFILPDYLVFMPVISATSALGLTGTGLKVIVL</sequence>
<keyword evidence="1" id="KW-0812">Transmembrane</keyword>
<feature type="transmembrane region" description="Helical" evidence="1">
    <location>
        <begin position="38"/>
        <end position="62"/>
    </location>
</feature>
<accession>A0A327VQ33</accession>
<dbReference type="EMBL" id="QLMA01000007">
    <property type="protein sequence ID" value="RAJ77341.1"/>
    <property type="molecule type" value="Genomic_DNA"/>
</dbReference>
<evidence type="ECO:0000256" key="1">
    <source>
        <dbReference type="SAM" id="Phobius"/>
    </source>
</evidence>
<dbReference type="Proteomes" id="UP000249819">
    <property type="component" value="Unassembled WGS sequence"/>
</dbReference>
<keyword evidence="1" id="KW-1133">Transmembrane helix</keyword>
<comment type="caution">
    <text evidence="2">The sequence shown here is derived from an EMBL/GenBank/DDBJ whole genome shotgun (WGS) entry which is preliminary data.</text>
</comment>
<reference evidence="2 3" key="1">
    <citation type="submission" date="2018-06" db="EMBL/GenBank/DDBJ databases">
        <title>Genomic Encyclopedia of Archaeal and Bacterial Type Strains, Phase II (KMG-II): from individual species to whole genera.</title>
        <authorList>
            <person name="Goeker M."/>
        </authorList>
    </citation>
    <scope>NUCLEOTIDE SEQUENCE [LARGE SCALE GENOMIC DNA]</scope>
    <source>
        <strain evidence="2 3">DSM 29821</strain>
    </source>
</reference>
<keyword evidence="3" id="KW-1185">Reference proteome</keyword>
<protein>
    <submittedName>
        <fullName evidence="2">Uncharacterized protein</fullName>
    </submittedName>
</protein>
<organism evidence="2 3">
    <name type="scientific">Chitinophaga dinghuensis</name>
    <dbReference type="NCBI Taxonomy" id="1539050"/>
    <lineage>
        <taxon>Bacteria</taxon>
        <taxon>Pseudomonadati</taxon>
        <taxon>Bacteroidota</taxon>
        <taxon>Chitinophagia</taxon>
        <taxon>Chitinophagales</taxon>
        <taxon>Chitinophagaceae</taxon>
        <taxon>Chitinophaga</taxon>
    </lineage>
</organism>
<dbReference type="AlphaFoldDB" id="A0A327VQ33"/>
<proteinExistence type="predicted"/>